<evidence type="ECO:0000313" key="6">
    <source>
        <dbReference type="EMBL" id="KJY49007.1"/>
    </source>
</evidence>
<organism evidence="6 7">
    <name type="scientific">Bifidobacterium asteroides</name>
    <dbReference type="NCBI Taxonomy" id="1684"/>
    <lineage>
        <taxon>Bacteria</taxon>
        <taxon>Bacillati</taxon>
        <taxon>Actinomycetota</taxon>
        <taxon>Actinomycetes</taxon>
        <taxon>Bifidobacteriales</taxon>
        <taxon>Bifidobacteriaceae</taxon>
        <taxon>Bifidobacterium</taxon>
    </lineage>
</organism>
<dbReference type="Proteomes" id="UP000033648">
    <property type="component" value="Unassembled WGS sequence"/>
</dbReference>
<dbReference type="SUPFAM" id="SSF48498">
    <property type="entry name" value="Tetracyclin repressor-like, C-terminal domain"/>
    <property type="match status" value="1"/>
</dbReference>
<evidence type="ECO:0000259" key="5">
    <source>
        <dbReference type="PROSITE" id="PS50977"/>
    </source>
</evidence>
<gene>
    <name evidence="6" type="ORF">JF69_15540</name>
</gene>
<proteinExistence type="predicted"/>
<evidence type="ECO:0000256" key="1">
    <source>
        <dbReference type="ARBA" id="ARBA00023015"/>
    </source>
</evidence>
<dbReference type="PROSITE" id="PS50977">
    <property type="entry name" value="HTH_TETR_2"/>
    <property type="match status" value="1"/>
</dbReference>
<dbReference type="InterPro" id="IPR036271">
    <property type="entry name" value="Tet_transcr_reg_TetR-rel_C_sf"/>
</dbReference>
<dbReference type="EMBL" id="JWME01000014">
    <property type="protein sequence ID" value="KJY49007.1"/>
    <property type="molecule type" value="Genomic_DNA"/>
</dbReference>
<keyword evidence="3" id="KW-0804">Transcription</keyword>
<dbReference type="PANTHER" id="PTHR30055">
    <property type="entry name" value="HTH-TYPE TRANSCRIPTIONAL REGULATOR RUTR"/>
    <property type="match status" value="1"/>
</dbReference>
<reference evidence="6 7" key="1">
    <citation type="submission" date="2014-12" db="EMBL/GenBank/DDBJ databases">
        <title>Comparative genomics of the lactic acid bacteria isolated from the honey bee gut.</title>
        <authorList>
            <person name="Ellegaard K.M."/>
            <person name="Tamarit D."/>
            <person name="Javelind E."/>
            <person name="Olofsson T."/>
            <person name="Andersson S.G."/>
            <person name="Vasquez A."/>
        </authorList>
    </citation>
    <scope>NUCLEOTIDE SEQUENCE [LARGE SCALE GENOMIC DNA]</scope>
    <source>
        <strain evidence="6 7">Bin2</strain>
    </source>
</reference>
<feature type="DNA-binding region" description="H-T-H motif" evidence="4">
    <location>
        <begin position="39"/>
        <end position="58"/>
    </location>
</feature>
<keyword evidence="2 4" id="KW-0238">DNA-binding</keyword>
<dbReference type="InterPro" id="IPR001647">
    <property type="entry name" value="HTH_TetR"/>
</dbReference>
<dbReference type="InterPro" id="IPR009057">
    <property type="entry name" value="Homeodomain-like_sf"/>
</dbReference>
<sequence>MNRRKRSTSSPRMSADQRRTSILKSTIACISKFGFWGFTIRDVAEAEGVTEAGLLYYFKSKEELLVKTLEYADSINAEAIAKRLGVSEETDISDGLGYHGNFSLKTLTTATVEANVSRPQLVSLYIVLQGESLEDNHPAHQFFLDREQKVLHEYAYVAKRDGLENPDRIALQTLSAMDGLQLRWLTGGKTMDFVDEWKRFINIIIPD</sequence>
<keyword evidence="1" id="KW-0805">Transcription regulation</keyword>
<protein>
    <submittedName>
        <fullName evidence="6">Transcriptional regulator, TetR family</fullName>
    </submittedName>
</protein>
<dbReference type="PRINTS" id="PR00455">
    <property type="entry name" value="HTHTETR"/>
</dbReference>
<dbReference type="GO" id="GO:0000976">
    <property type="term" value="F:transcription cis-regulatory region binding"/>
    <property type="evidence" value="ECO:0007669"/>
    <property type="project" value="TreeGrafter"/>
</dbReference>
<dbReference type="AlphaFoldDB" id="A0A0F4KQS9"/>
<dbReference type="Gene3D" id="1.10.357.10">
    <property type="entry name" value="Tetracycline Repressor, domain 2"/>
    <property type="match status" value="1"/>
</dbReference>
<dbReference type="Pfam" id="PF00440">
    <property type="entry name" value="TetR_N"/>
    <property type="match status" value="1"/>
</dbReference>
<comment type="caution">
    <text evidence="6">The sequence shown here is derived from an EMBL/GenBank/DDBJ whole genome shotgun (WGS) entry which is preliminary data.</text>
</comment>
<dbReference type="PANTHER" id="PTHR30055:SF234">
    <property type="entry name" value="HTH-TYPE TRANSCRIPTIONAL REGULATOR BETI"/>
    <property type="match status" value="1"/>
</dbReference>
<dbReference type="OrthoDB" id="7505659at2"/>
<evidence type="ECO:0000256" key="3">
    <source>
        <dbReference type="ARBA" id="ARBA00023163"/>
    </source>
</evidence>
<dbReference type="InterPro" id="IPR050109">
    <property type="entry name" value="HTH-type_TetR-like_transc_reg"/>
</dbReference>
<dbReference type="PATRIC" id="fig|1684.4.peg.1672"/>
<accession>A0A0F4KQS9</accession>
<evidence type="ECO:0000256" key="4">
    <source>
        <dbReference type="PROSITE-ProRule" id="PRU00335"/>
    </source>
</evidence>
<name>A0A0F4KQS9_9BIFI</name>
<feature type="domain" description="HTH tetR-type" evidence="5">
    <location>
        <begin position="16"/>
        <end position="76"/>
    </location>
</feature>
<dbReference type="SUPFAM" id="SSF46689">
    <property type="entry name" value="Homeodomain-like"/>
    <property type="match status" value="1"/>
</dbReference>
<dbReference type="GO" id="GO:0003700">
    <property type="term" value="F:DNA-binding transcription factor activity"/>
    <property type="evidence" value="ECO:0007669"/>
    <property type="project" value="TreeGrafter"/>
</dbReference>
<evidence type="ECO:0000313" key="7">
    <source>
        <dbReference type="Proteomes" id="UP000033648"/>
    </source>
</evidence>
<evidence type="ECO:0000256" key="2">
    <source>
        <dbReference type="ARBA" id="ARBA00023125"/>
    </source>
</evidence>